<sequence length="201" mass="22631">MTSRAAFRDFEDASIPLRNSLRSIQDHADSSHTLPEYSPLKYCSTILENGILVIFRRDVIHEARVTADYVHRNILSAMVSEGLSTEHKIGKINTFLSSNAFNKKRDTAVTVLNNARNLQNSIRGAEAYLFHLGFNPRSIVNRLDTVMTAIRVCTDMYTQVGELLKEVGSALTQQTFSVENVRYEAQWLSTLSADLISFEAK</sequence>
<comment type="caution">
    <text evidence="1">The sequence shown here is derived from an EMBL/GenBank/DDBJ whole genome shotgun (WGS) entry which is preliminary data.</text>
</comment>
<reference evidence="1 2" key="1">
    <citation type="submission" date="2022-09" db="EMBL/GenBank/DDBJ databases">
        <authorList>
            <person name="Palmer J.M."/>
        </authorList>
    </citation>
    <scope>NUCLEOTIDE SEQUENCE [LARGE SCALE GENOMIC DNA]</scope>
    <source>
        <strain evidence="1 2">DSM 7382</strain>
    </source>
</reference>
<dbReference type="AlphaFoldDB" id="A0AAW0FVD7"/>
<protein>
    <recommendedName>
        <fullName evidence="3">Pectinesterase inhibitor domain-containing protein</fullName>
    </recommendedName>
</protein>
<organism evidence="1 2">
    <name type="scientific">Cerrena zonata</name>
    <dbReference type="NCBI Taxonomy" id="2478898"/>
    <lineage>
        <taxon>Eukaryota</taxon>
        <taxon>Fungi</taxon>
        <taxon>Dikarya</taxon>
        <taxon>Basidiomycota</taxon>
        <taxon>Agaricomycotina</taxon>
        <taxon>Agaricomycetes</taxon>
        <taxon>Polyporales</taxon>
        <taxon>Cerrenaceae</taxon>
        <taxon>Cerrena</taxon>
    </lineage>
</organism>
<proteinExistence type="predicted"/>
<dbReference type="Proteomes" id="UP001385951">
    <property type="component" value="Unassembled WGS sequence"/>
</dbReference>
<dbReference type="EMBL" id="JASBNA010000031">
    <property type="protein sequence ID" value="KAK7683297.1"/>
    <property type="molecule type" value="Genomic_DNA"/>
</dbReference>
<gene>
    <name evidence="1" type="ORF">QCA50_013559</name>
</gene>
<evidence type="ECO:0000313" key="1">
    <source>
        <dbReference type="EMBL" id="KAK7683297.1"/>
    </source>
</evidence>
<evidence type="ECO:0008006" key="3">
    <source>
        <dbReference type="Google" id="ProtNLM"/>
    </source>
</evidence>
<accession>A0AAW0FVD7</accession>
<name>A0AAW0FVD7_9APHY</name>
<keyword evidence="2" id="KW-1185">Reference proteome</keyword>
<evidence type="ECO:0000313" key="2">
    <source>
        <dbReference type="Proteomes" id="UP001385951"/>
    </source>
</evidence>